<dbReference type="PANTHER" id="PTHR12835">
    <property type="entry name" value="BIOTIN PROTEIN LIGASE"/>
    <property type="match status" value="1"/>
</dbReference>
<evidence type="ECO:0000313" key="3">
    <source>
        <dbReference type="EMBL" id="PZW39721.1"/>
    </source>
</evidence>
<accession>A0A2W7HYG3</accession>
<evidence type="ECO:0000313" key="4">
    <source>
        <dbReference type="Proteomes" id="UP000249542"/>
    </source>
</evidence>
<comment type="caution">
    <text evidence="3">The sequence shown here is derived from an EMBL/GenBank/DDBJ whole genome shotgun (WGS) entry which is preliminary data.</text>
</comment>
<feature type="domain" description="BPL/LPL catalytic" evidence="2">
    <location>
        <begin position="10"/>
        <end position="199"/>
    </location>
</feature>
<dbReference type="Pfam" id="PF03099">
    <property type="entry name" value="BPL_LplA_LipB"/>
    <property type="match status" value="1"/>
</dbReference>
<dbReference type="SUPFAM" id="SSF55681">
    <property type="entry name" value="Class II aaRS and biotin synthetases"/>
    <property type="match status" value="1"/>
</dbReference>
<dbReference type="Proteomes" id="UP000249542">
    <property type="component" value="Unassembled WGS sequence"/>
</dbReference>
<evidence type="ECO:0000256" key="1">
    <source>
        <dbReference type="ARBA" id="ARBA00022598"/>
    </source>
</evidence>
<dbReference type="InterPro" id="IPR045864">
    <property type="entry name" value="aa-tRNA-synth_II/BPL/LPL"/>
</dbReference>
<organism evidence="3 4">
    <name type="scientific">Mesonia algae</name>
    <dbReference type="NCBI Taxonomy" id="213248"/>
    <lineage>
        <taxon>Bacteria</taxon>
        <taxon>Pseudomonadati</taxon>
        <taxon>Bacteroidota</taxon>
        <taxon>Flavobacteriia</taxon>
        <taxon>Flavobacteriales</taxon>
        <taxon>Flavobacteriaceae</taxon>
        <taxon>Mesonia</taxon>
    </lineage>
</organism>
<protein>
    <submittedName>
        <fullName evidence="3">BirA family biotin operon repressor/biotin-[acetyl-CoA-carboxylase] ligase</fullName>
    </submittedName>
</protein>
<keyword evidence="4" id="KW-1185">Reference proteome</keyword>
<gene>
    <name evidence="3" type="ORF">LX95_02085</name>
</gene>
<dbReference type="InterPro" id="IPR004143">
    <property type="entry name" value="BPL_LPL_catalytic"/>
</dbReference>
<name>A0A2W7HYG3_9FLAO</name>
<dbReference type="AlphaFoldDB" id="A0A2W7HYG3"/>
<dbReference type="PANTHER" id="PTHR12835:SF5">
    <property type="entry name" value="BIOTIN--PROTEIN LIGASE"/>
    <property type="match status" value="1"/>
</dbReference>
<dbReference type="EMBL" id="QKYV01000005">
    <property type="protein sequence ID" value="PZW39721.1"/>
    <property type="molecule type" value="Genomic_DNA"/>
</dbReference>
<sequence>MFFCSFFALLTKTYRSIFNTFFMKSIKVHTTPSTNLYLRELYRANPNIKNCYVVAENQTNGRGQMGANWISQEGKNLTFSVLLEGLNLKIENQFKLSAITSLAILKVLKQLGITNLKVKWPNDILAESFKICGVLIENMYSNQKINASIIGIGLNVNQEDFDKMYRASSLKQLTGIHYDLDYVLKKLVKQIEDDIYEFLPYSIEAILEKYHENLFRIGKASTFEFPNGERTTGIIKKVSKQGLLEILFEDHILKSFEIKEIKLLY</sequence>
<keyword evidence="1 3" id="KW-0436">Ligase</keyword>
<dbReference type="GO" id="GO:0004077">
    <property type="term" value="F:biotin--[biotin carboxyl-carrier protein] ligase activity"/>
    <property type="evidence" value="ECO:0007669"/>
    <property type="project" value="InterPro"/>
</dbReference>
<dbReference type="Gene3D" id="3.30.930.10">
    <property type="entry name" value="Bira Bifunctional Protein, Domain 2"/>
    <property type="match status" value="1"/>
</dbReference>
<proteinExistence type="predicted"/>
<reference evidence="3 4" key="1">
    <citation type="submission" date="2018-06" db="EMBL/GenBank/DDBJ databases">
        <title>Genomic Encyclopedia of Archaeal and Bacterial Type Strains, Phase II (KMG-II): from individual species to whole genera.</title>
        <authorList>
            <person name="Goeker M."/>
        </authorList>
    </citation>
    <scope>NUCLEOTIDE SEQUENCE [LARGE SCALE GENOMIC DNA]</scope>
    <source>
        <strain evidence="3 4">DSM 15361</strain>
    </source>
</reference>
<evidence type="ECO:0000259" key="2">
    <source>
        <dbReference type="PROSITE" id="PS51733"/>
    </source>
</evidence>
<dbReference type="InterPro" id="IPR004408">
    <property type="entry name" value="Biotin_CoA_COase_ligase"/>
</dbReference>
<dbReference type="GO" id="GO:0005737">
    <property type="term" value="C:cytoplasm"/>
    <property type="evidence" value="ECO:0007669"/>
    <property type="project" value="TreeGrafter"/>
</dbReference>
<dbReference type="CDD" id="cd16442">
    <property type="entry name" value="BPL"/>
    <property type="match status" value="1"/>
</dbReference>
<dbReference type="PROSITE" id="PS51733">
    <property type="entry name" value="BPL_LPL_CATALYTIC"/>
    <property type="match status" value="1"/>
</dbReference>
<dbReference type="NCBIfam" id="TIGR00121">
    <property type="entry name" value="birA_ligase"/>
    <property type="match status" value="1"/>
</dbReference>